<gene>
    <name evidence="2" type="ORF">N322_03317</name>
</gene>
<evidence type="ECO:0000256" key="1">
    <source>
        <dbReference type="SAM" id="MobiDB-lite"/>
    </source>
</evidence>
<reference evidence="2 3" key="1">
    <citation type="submission" date="2014-04" db="EMBL/GenBank/DDBJ databases">
        <title>Genome evolution of avian class.</title>
        <authorList>
            <person name="Zhang G."/>
            <person name="Li C."/>
        </authorList>
    </citation>
    <scope>NUCLEOTIDE SEQUENCE [LARGE SCALE GENOMIC DNA]</scope>
    <source>
        <strain evidence="2">BGI_N322</strain>
    </source>
</reference>
<organism evidence="2 3">
    <name type="scientific">Cariama cristata</name>
    <name type="common">Red-legged seriema</name>
    <dbReference type="NCBI Taxonomy" id="54380"/>
    <lineage>
        <taxon>Eukaryota</taxon>
        <taxon>Metazoa</taxon>
        <taxon>Chordata</taxon>
        <taxon>Craniata</taxon>
        <taxon>Vertebrata</taxon>
        <taxon>Euteleostomi</taxon>
        <taxon>Archelosauria</taxon>
        <taxon>Archosauria</taxon>
        <taxon>Dinosauria</taxon>
        <taxon>Saurischia</taxon>
        <taxon>Theropoda</taxon>
        <taxon>Coelurosauria</taxon>
        <taxon>Aves</taxon>
        <taxon>Neognathae</taxon>
        <taxon>Neoaves</taxon>
        <taxon>Telluraves</taxon>
        <taxon>Australaves</taxon>
        <taxon>Cariamiformes</taxon>
        <taxon>Cariamidae</taxon>
        <taxon>Cariama</taxon>
    </lineage>
</organism>
<dbReference type="Proteomes" id="UP000054116">
    <property type="component" value="Unassembled WGS sequence"/>
</dbReference>
<feature type="compositionally biased region" description="Basic and acidic residues" evidence="1">
    <location>
        <begin position="63"/>
        <end position="80"/>
    </location>
</feature>
<keyword evidence="3" id="KW-1185">Reference proteome</keyword>
<accession>A0A091M9K0</accession>
<dbReference type="EMBL" id="KK523849">
    <property type="protein sequence ID" value="KFP67387.1"/>
    <property type="molecule type" value="Genomic_DNA"/>
</dbReference>
<evidence type="ECO:0000313" key="3">
    <source>
        <dbReference type="Proteomes" id="UP000054116"/>
    </source>
</evidence>
<proteinExistence type="predicted"/>
<feature type="compositionally biased region" description="Polar residues" evidence="1">
    <location>
        <begin position="108"/>
        <end position="117"/>
    </location>
</feature>
<feature type="non-terminal residue" evidence="2">
    <location>
        <position position="117"/>
    </location>
</feature>
<dbReference type="AlphaFoldDB" id="A0A091M9K0"/>
<sequence length="117" mass="12895">KGQPPSPTKSKAEQPEDLQDDGEGRWCDSYLMNNFSFISLVFIDETKPSAVASLSSSEETELSEDKDSLKDSEGARESDPVHPMGCEQDQAEGQQDVPTEEEMKTEADSQSSCMEIE</sequence>
<name>A0A091M9K0_CARIC</name>
<evidence type="ECO:0000313" key="2">
    <source>
        <dbReference type="EMBL" id="KFP67387.1"/>
    </source>
</evidence>
<feature type="region of interest" description="Disordered" evidence="1">
    <location>
        <begin position="1"/>
        <end position="25"/>
    </location>
</feature>
<feature type="non-terminal residue" evidence="2">
    <location>
        <position position="1"/>
    </location>
</feature>
<feature type="region of interest" description="Disordered" evidence="1">
    <location>
        <begin position="50"/>
        <end position="117"/>
    </location>
</feature>
<protein>
    <submittedName>
        <fullName evidence="2">Uncharacterized protein</fullName>
    </submittedName>
</protein>